<organism evidence="2 3">
    <name type="scientific">Pseudoalteromonas spongiae</name>
    <dbReference type="NCBI Taxonomy" id="298657"/>
    <lineage>
        <taxon>Bacteria</taxon>
        <taxon>Pseudomonadati</taxon>
        <taxon>Pseudomonadota</taxon>
        <taxon>Gammaproteobacteria</taxon>
        <taxon>Alteromonadales</taxon>
        <taxon>Pseudoalteromonadaceae</taxon>
        <taxon>Pseudoalteromonas</taxon>
    </lineage>
</organism>
<reference evidence="2 3" key="1">
    <citation type="submission" date="2023-12" db="EMBL/GenBank/DDBJ databases">
        <title>Friends and Foes: Symbiotic and Algicidal bacterial influence on Karenia brevis blooms.</title>
        <authorList>
            <person name="Fei C."/>
            <person name="Mohamed A.R."/>
            <person name="Booker A."/>
            <person name="Arshad M."/>
            <person name="Klass S."/>
            <person name="Ahn S."/>
            <person name="Gilbert P.M."/>
            <person name="Heil C.A."/>
            <person name="Martinez J.M."/>
            <person name="Amin S.A."/>
        </authorList>
    </citation>
    <scope>NUCLEOTIDE SEQUENCE [LARGE SCALE GENOMIC DNA]</scope>
    <source>
        <strain evidence="2 3">CE15</strain>
    </source>
</reference>
<evidence type="ECO:0000313" key="3">
    <source>
        <dbReference type="Proteomes" id="UP001382455"/>
    </source>
</evidence>
<evidence type="ECO:0000256" key="1">
    <source>
        <dbReference type="SAM" id="MobiDB-lite"/>
    </source>
</evidence>
<accession>A0ABU8EN28</accession>
<dbReference type="EMBL" id="JBAWKS010000001">
    <property type="protein sequence ID" value="MEI4548324.1"/>
    <property type="molecule type" value="Genomic_DNA"/>
</dbReference>
<protein>
    <recommendedName>
        <fullName evidence="4">Periplasmic protein</fullName>
    </recommendedName>
</protein>
<evidence type="ECO:0008006" key="4">
    <source>
        <dbReference type="Google" id="ProtNLM"/>
    </source>
</evidence>
<keyword evidence="3" id="KW-1185">Reference proteome</keyword>
<gene>
    <name evidence="2" type="ORF">WAE96_01215</name>
</gene>
<name>A0ABU8EN28_9GAMM</name>
<feature type="compositionally biased region" description="Polar residues" evidence="1">
    <location>
        <begin position="199"/>
        <end position="210"/>
    </location>
</feature>
<evidence type="ECO:0000313" key="2">
    <source>
        <dbReference type="EMBL" id="MEI4548324.1"/>
    </source>
</evidence>
<dbReference type="Proteomes" id="UP001382455">
    <property type="component" value="Unassembled WGS sequence"/>
</dbReference>
<feature type="region of interest" description="Disordered" evidence="1">
    <location>
        <begin position="199"/>
        <end position="219"/>
    </location>
</feature>
<comment type="caution">
    <text evidence="2">The sequence shown here is derived from an EMBL/GenBank/DDBJ whole genome shotgun (WGS) entry which is preliminary data.</text>
</comment>
<sequence>MRSKQMALLTSITVHFVLGYLLVTQTFKQSSSTQEASLKTYIIPVAQQRKILAEMVKPKDEQNPEPKQQNVPEKVIKKVVVGQENKTPKVAEAPVPKSTEKPLEITPKTQKKSNETKTKVIKFNRYKSLESVIEKEQQAYFKSQQFNNQISQPKVKIKPSKKYQDLVNRQTEVVTGSVTSSRKTIKYKGKCYLVDSSSEMGSMDMPSSSGFPCPGEKSDNEILLKNSLDKYLKKK</sequence>
<dbReference type="RefSeq" id="WP_336434318.1">
    <property type="nucleotide sequence ID" value="NZ_JBAWKS010000001.1"/>
</dbReference>
<proteinExistence type="predicted"/>